<protein>
    <submittedName>
        <fullName evidence="1">Uncharacterized protein</fullName>
    </submittedName>
</protein>
<dbReference type="OrthoDB" id="64043at2"/>
<dbReference type="Proteomes" id="UP000192582">
    <property type="component" value="Unassembled WGS sequence"/>
</dbReference>
<dbReference type="EMBL" id="FWWU01000009">
    <property type="protein sequence ID" value="SMB93396.1"/>
    <property type="molecule type" value="Genomic_DNA"/>
</dbReference>
<sequence length="218" mass="25046">MTYDTSYLAADYLYYLKAVQKELRHERHALKVAHYLGIRIRIGWANRCTPDHPNGPLMVVTPWNYGNTDVVRHEEAHIILWWSGLEAEIIAEFGEELGWRVVENLCQFAVGFMRITQPMVDEAIRRYGVSAKAVRYLQKVSGADALTALNRLVYDDPRSCRAGFLLSGCYVAQTAECNWGLPFRWLDQVHNLRKRFPEDANVSWLKLTPSQTLGVCWG</sequence>
<dbReference type="RefSeq" id="WP_084049329.1">
    <property type="nucleotide sequence ID" value="NZ_FWWU01000009.1"/>
</dbReference>
<accession>A0A1W1VJ89</accession>
<dbReference type="STRING" id="695939.SAMN00790413_01966"/>
<name>A0A1W1VJ89_9DEIO</name>
<organism evidence="1 2">
    <name type="scientific">Deinococcus hopiensis KR-140</name>
    <dbReference type="NCBI Taxonomy" id="695939"/>
    <lineage>
        <taxon>Bacteria</taxon>
        <taxon>Thermotogati</taxon>
        <taxon>Deinococcota</taxon>
        <taxon>Deinococci</taxon>
        <taxon>Deinococcales</taxon>
        <taxon>Deinococcaceae</taxon>
        <taxon>Deinococcus</taxon>
    </lineage>
</organism>
<evidence type="ECO:0000313" key="2">
    <source>
        <dbReference type="Proteomes" id="UP000192582"/>
    </source>
</evidence>
<dbReference type="AlphaFoldDB" id="A0A1W1VJ89"/>
<evidence type="ECO:0000313" key="1">
    <source>
        <dbReference type="EMBL" id="SMB93396.1"/>
    </source>
</evidence>
<reference evidence="1 2" key="1">
    <citation type="submission" date="2017-04" db="EMBL/GenBank/DDBJ databases">
        <authorList>
            <person name="Afonso C.L."/>
            <person name="Miller P.J."/>
            <person name="Scott M.A."/>
            <person name="Spackman E."/>
            <person name="Goraichik I."/>
            <person name="Dimitrov K.M."/>
            <person name="Suarez D.L."/>
            <person name="Swayne D.E."/>
        </authorList>
    </citation>
    <scope>NUCLEOTIDE SEQUENCE [LARGE SCALE GENOMIC DNA]</scope>
    <source>
        <strain evidence="1 2">KR-140</strain>
    </source>
</reference>
<keyword evidence="2" id="KW-1185">Reference proteome</keyword>
<proteinExistence type="predicted"/>
<gene>
    <name evidence="1" type="ORF">SAMN00790413_01966</name>
</gene>